<evidence type="ECO:0000256" key="4">
    <source>
        <dbReference type="ARBA" id="ARBA00022729"/>
    </source>
</evidence>
<evidence type="ECO:0000313" key="9">
    <source>
        <dbReference type="Proteomes" id="UP000598217"/>
    </source>
</evidence>
<comment type="caution">
    <text evidence="8">The sequence shown here is derived from an EMBL/GenBank/DDBJ whole genome shotgun (WGS) entry which is preliminary data.</text>
</comment>
<evidence type="ECO:0000256" key="6">
    <source>
        <dbReference type="SAM" id="SignalP"/>
    </source>
</evidence>
<protein>
    <submittedName>
        <fullName evidence="8">Iron complex transport system substrate-binding protein</fullName>
    </submittedName>
</protein>
<feature type="signal peptide" evidence="6">
    <location>
        <begin position="1"/>
        <end position="18"/>
    </location>
</feature>
<dbReference type="SUPFAM" id="SSF53807">
    <property type="entry name" value="Helical backbone' metal receptor"/>
    <property type="match status" value="1"/>
</dbReference>
<organism evidence="8 9">
    <name type="scientific">Nocardiopsis terrae</name>
    <dbReference type="NCBI Taxonomy" id="372655"/>
    <lineage>
        <taxon>Bacteria</taxon>
        <taxon>Bacillati</taxon>
        <taxon>Actinomycetota</taxon>
        <taxon>Actinomycetes</taxon>
        <taxon>Streptosporangiales</taxon>
        <taxon>Nocardiopsidaceae</taxon>
        <taxon>Nocardiopsis</taxon>
    </lineage>
</organism>
<dbReference type="PANTHER" id="PTHR30532:SF1">
    <property type="entry name" value="IRON(3+)-HYDROXAMATE-BINDING PROTEIN FHUD"/>
    <property type="match status" value="1"/>
</dbReference>
<reference evidence="8 9" key="1">
    <citation type="submission" date="2020-10" db="EMBL/GenBank/DDBJ databases">
        <title>Sequencing the genomes of 1000 actinobacteria strains.</title>
        <authorList>
            <person name="Klenk H.-P."/>
        </authorList>
    </citation>
    <scope>NUCLEOTIDE SEQUENCE [LARGE SCALE GENOMIC DNA]</scope>
    <source>
        <strain evidence="8 9">DSM 45157</strain>
    </source>
</reference>
<evidence type="ECO:0000256" key="3">
    <source>
        <dbReference type="ARBA" id="ARBA00022448"/>
    </source>
</evidence>
<keyword evidence="9" id="KW-1185">Reference proteome</keyword>
<name>A0ABR9HG05_9ACTN</name>
<feature type="chain" id="PRO_5046736795" evidence="6">
    <location>
        <begin position="19"/>
        <end position="341"/>
    </location>
</feature>
<dbReference type="EMBL" id="JADBDY010000001">
    <property type="protein sequence ID" value="MBE1457953.1"/>
    <property type="molecule type" value="Genomic_DNA"/>
</dbReference>
<dbReference type="Gene3D" id="3.40.50.1980">
    <property type="entry name" value="Nitrogenase molybdenum iron protein domain"/>
    <property type="match status" value="2"/>
</dbReference>
<keyword evidence="3" id="KW-0813">Transport</keyword>
<accession>A0ABR9HG05</accession>
<feature type="coiled-coil region" evidence="5">
    <location>
        <begin position="171"/>
        <end position="202"/>
    </location>
</feature>
<evidence type="ECO:0000259" key="7">
    <source>
        <dbReference type="PROSITE" id="PS50983"/>
    </source>
</evidence>
<dbReference type="RefSeq" id="WP_191270703.1">
    <property type="nucleotide sequence ID" value="NZ_BMXJ01000004.1"/>
</dbReference>
<comment type="subcellular location">
    <subcellularLocation>
        <location evidence="1">Cell envelope</location>
    </subcellularLocation>
</comment>
<dbReference type="Pfam" id="PF01497">
    <property type="entry name" value="Peripla_BP_2"/>
    <property type="match status" value="1"/>
</dbReference>
<dbReference type="PROSITE" id="PS50983">
    <property type="entry name" value="FE_B12_PBP"/>
    <property type="match status" value="1"/>
</dbReference>
<dbReference type="InterPro" id="IPR051313">
    <property type="entry name" value="Bact_iron-sidero_bind"/>
</dbReference>
<keyword evidence="4 6" id="KW-0732">Signal</keyword>
<evidence type="ECO:0000256" key="5">
    <source>
        <dbReference type="SAM" id="Coils"/>
    </source>
</evidence>
<gene>
    <name evidence="8" type="ORF">H4W79_002167</name>
</gene>
<feature type="domain" description="Fe/B12 periplasmic-binding" evidence="7">
    <location>
        <begin position="67"/>
        <end position="339"/>
    </location>
</feature>
<evidence type="ECO:0000256" key="1">
    <source>
        <dbReference type="ARBA" id="ARBA00004196"/>
    </source>
</evidence>
<comment type="similarity">
    <text evidence="2">Belongs to the bacterial solute-binding protein 8 family.</text>
</comment>
<keyword evidence="5" id="KW-0175">Coiled coil</keyword>
<evidence type="ECO:0000313" key="8">
    <source>
        <dbReference type="EMBL" id="MBE1457953.1"/>
    </source>
</evidence>
<proteinExistence type="inferred from homology"/>
<evidence type="ECO:0000256" key="2">
    <source>
        <dbReference type="ARBA" id="ARBA00008814"/>
    </source>
</evidence>
<dbReference type="Proteomes" id="UP000598217">
    <property type="component" value="Unassembled WGS sequence"/>
</dbReference>
<dbReference type="CDD" id="cd01146">
    <property type="entry name" value="FhuD"/>
    <property type="match status" value="1"/>
</dbReference>
<sequence length="341" mass="36255">MNAWTPLRRAGLPTVATAAAVALLTACGASGPAEDTSDGTGGESAEGYPMTVEHQMGETEVPAPPERVLPLDAAFVDSTLALGGNVVGFTTFSEDVTELPDYLRNSEWNTGTADDAEPVGLLWDLDPELVAATEPDLILSAEVRHGDGYGQFTEIAPTVMSETTGAIWKDNLRLTAQALNAEDRAEELLTEYEERAAAIGEEIVESNGGEAPTVSVARFAGDEEGVRLYTPTSYVGVILEDVGLEPGPGVDTGTDEIITYHSQERLLDLDADHVFVATYDDGGADGVQESKEEYQSSPLWSELEGEITEVDDGYWISGVGLIAAHETLDDIAEIFGVDAQR</sequence>
<dbReference type="PANTHER" id="PTHR30532">
    <property type="entry name" value="IRON III DICITRATE-BINDING PERIPLASMIC PROTEIN"/>
    <property type="match status" value="1"/>
</dbReference>
<dbReference type="InterPro" id="IPR002491">
    <property type="entry name" value="ABC_transptr_periplasmic_BD"/>
</dbReference>